<reference evidence="6" key="2">
    <citation type="submission" date="2017-02" db="UniProtKB">
        <authorList>
            <consortium name="WormBaseParasite"/>
        </authorList>
    </citation>
    <scope>IDENTIFICATION</scope>
</reference>
<evidence type="ECO:0000259" key="4">
    <source>
        <dbReference type="Pfam" id="PF00462"/>
    </source>
</evidence>
<dbReference type="PROSITE" id="PS51354">
    <property type="entry name" value="GLUTAREDOXIN_2"/>
    <property type="match status" value="1"/>
</dbReference>
<evidence type="ECO:0000313" key="6">
    <source>
        <dbReference type="WBParaSite" id="ACAC_0000920801-mRNA-1"/>
    </source>
</evidence>
<dbReference type="PROSITE" id="PS00195">
    <property type="entry name" value="GLUTAREDOXIN_1"/>
    <property type="match status" value="1"/>
</dbReference>
<evidence type="ECO:0000313" key="5">
    <source>
        <dbReference type="Proteomes" id="UP000035642"/>
    </source>
</evidence>
<protein>
    <submittedName>
        <fullName evidence="6">Glutaredoxin domain-containing protein</fullName>
    </submittedName>
</protein>
<dbReference type="PANTHER" id="PTHR46679:SF3">
    <property type="entry name" value="GLUTAREDOXIN DOMAIN-CONTAINING PROTEIN"/>
    <property type="match status" value="1"/>
</dbReference>
<keyword evidence="5" id="KW-1185">Reference proteome</keyword>
<dbReference type="CDD" id="cd02066">
    <property type="entry name" value="GRX_family"/>
    <property type="match status" value="1"/>
</dbReference>
<dbReference type="SUPFAM" id="SSF52833">
    <property type="entry name" value="Thioredoxin-like"/>
    <property type="match status" value="1"/>
</dbReference>
<organism evidence="5 6">
    <name type="scientific">Angiostrongylus cantonensis</name>
    <name type="common">Rat lungworm</name>
    <dbReference type="NCBI Taxonomy" id="6313"/>
    <lineage>
        <taxon>Eukaryota</taxon>
        <taxon>Metazoa</taxon>
        <taxon>Ecdysozoa</taxon>
        <taxon>Nematoda</taxon>
        <taxon>Chromadorea</taxon>
        <taxon>Rhabditida</taxon>
        <taxon>Rhabditina</taxon>
        <taxon>Rhabditomorpha</taxon>
        <taxon>Strongyloidea</taxon>
        <taxon>Metastrongylidae</taxon>
        <taxon>Angiostrongylus</taxon>
    </lineage>
</organism>
<dbReference type="InterPro" id="IPR036249">
    <property type="entry name" value="Thioredoxin-like_sf"/>
</dbReference>
<dbReference type="InterPro" id="IPR011767">
    <property type="entry name" value="GLR_AS"/>
</dbReference>
<proteinExistence type="predicted"/>
<name>A0A0K0DED7_ANGCA</name>
<dbReference type="STRING" id="6313.A0A0K0DED7"/>
<accession>A0A0K0DED7</accession>
<dbReference type="WBParaSite" id="ACAC_0000920801-mRNA-1">
    <property type="protein sequence ID" value="ACAC_0000920801-mRNA-1"/>
    <property type="gene ID" value="ACAC_0000920801"/>
</dbReference>
<evidence type="ECO:0000256" key="1">
    <source>
        <dbReference type="ARBA" id="ARBA00002549"/>
    </source>
</evidence>
<dbReference type="Pfam" id="PF00462">
    <property type="entry name" value="Glutaredoxin"/>
    <property type="match status" value="1"/>
</dbReference>
<dbReference type="AlphaFoldDB" id="A0A0K0DED7"/>
<dbReference type="PRINTS" id="PR00160">
    <property type="entry name" value="GLUTAREDOXIN"/>
</dbReference>
<dbReference type="Gene3D" id="3.40.30.10">
    <property type="entry name" value="Glutaredoxin"/>
    <property type="match status" value="1"/>
</dbReference>
<keyword evidence="2" id="KW-1015">Disulfide bond</keyword>
<evidence type="ECO:0000256" key="3">
    <source>
        <dbReference type="ARBA" id="ARBA00023284"/>
    </source>
</evidence>
<comment type="function">
    <text evidence="1">Has a glutathione-disulfide oxidoreductase activity in the presence of NADPH and glutathione reductase. Reduces low molecular weight disulfides and proteins.</text>
</comment>
<feature type="domain" description="Glutaredoxin" evidence="4">
    <location>
        <begin position="26"/>
        <end position="88"/>
    </location>
</feature>
<dbReference type="InterPro" id="IPR002109">
    <property type="entry name" value="Glutaredoxin"/>
</dbReference>
<dbReference type="InterPro" id="IPR014025">
    <property type="entry name" value="Glutaredoxin_subgr"/>
</dbReference>
<dbReference type="Proteomes" id="UP000035642">
    <property type="component" value="Unassembled WGS sequence"/>
</dbReference>
<dbReference type="PANTHER" id="PTHR46679">
    <property type="match status" value="1"/>
</dbReference>
<evidence type="ECO:0000256" key="2">
    <source>
        <dbReference type="ARBA" id="ARBA00023157"/>
    </source>
</evidence>
<sequence>MGSSSSKPVLSEESKVIYDEVHKHPVVVYTKNHCPYCIKAKDELNDDGILYVERNINEDATTASNIKGLVDLTKCRTVPQIFVCGRCISIHIFFCSEKKNEIHFAL</sequence>
<dbReference type="GO" id="GO:0015035">
    <property type="term" value="F:protein-disulfide reductase activity"/>
    <property type="evidence" value="ECO:0007669"/>
    <property type="project" value="TreeGrafter"/>
</dbReference>
<dbReference type="GO" id="GO:0005739">
    <property type="term" value="C:mitochondrion"/>
    <property type="evidence" value="ECO:0007669"/>
    <property type="project" value="TreeGrafter"/>
</dbReference>
<keyword evidence="3" id="KW-0676">Redox-active center</keyword>
<reference evidence="5" key="1">
    <citation type="submission" date="2012-09" db="EMBL/GenBank/DDBJ databases">
        <authorList>
            <person name="Martin A.A."/>
        </authorList>
    </citation>
    <scope>NUCLEOTIDE SEQUENCE</scope>
</reference>